<dbReference type="AlphaFoldDB" id="A0A1G6GHB6"/>
<organism evidence="2 3">
    <name type="scientific">Raineyella antarctica</name>
    <dbReference type="NCBI Taxonomy" id="1577474"/>
    <lineage>
        <taxon>Bacteria</taxon>
        <taxon>Bacillati</taxon>
        <taxon>Actinomycetota</taxon>
        <taxon>Actinomycetes</taxon>
        <taxon>Propionibacteriales</taxon>
        <taxon>Propionibacteriaceae</taxon>
        <taxon>Raineyella</taxon>
    </lineage>
</organism>
<accession>A0A1G6GHB6</accession>
<reference evidence="2 3" key="1">
    <citation type="submission" date="2016-06" db="EMBL/GenBank/DDBJ databases">
        <authorList>
            <person name="Olsen C.W."/>
            <person name="Carey S."/>
            <person name="Hinshaw L."/>
            <person name="Karasin A.I."/>
        </authorList>
    </citation>
    <scope>NUCLEOTIDE SEQUENCE [LARGE SCALE GENOMIC DNA]</scope>
    <source>
        <strain evidence="2 3">LZ-22</strain>
    </source>
</reference>
<dbReference type="OrthoDB" id="9795306at2"/>
<dbReference type="PANTHER" id="PTHR33990:SF1">
    <property type="entry name" value="PROTEIN YJDN"/>
    <property type="match status" value="1"/>
</dbReference>
<evidence type="ECO:0000313" key="2">
    <source>
        <dbReference type="EMBL" id="SDB81408.1"/>
    </source>
</evidence>
<dbReference type="CDD" id="cd06588">
    <property type="entry name" value="PhnB_like"/>
    <property type="match status" value="1"/>
</dbReference>
<dbReference type="EMBL" id="FMYF01000003">
    <property type="protein sequence ID" value="SDB81408.1"/>
    <property type="molecule type" value="Genomic_DNA"/>
</dbReference>
<dbReference type="SUPFAM" id="SSF54593">
    <property type="entry name" value="Glyoxalase/Bleomycin resistance protein/Dihydroxybiphenyl dioxygenase"/>
    <property type="match status" value="1"/>
</dbReference>
<dbReference type="InterPro" id="IPR029068">
    <property type="entry name" value="Glyas_Bleomycin-R_OHBP_Dase"/>
</dbReference>
<dbReference type="Proteomes" id="UP000199086">
    <property type="component" value="Unassembled WGS sequence"/>
</dbReference>
<proteinExistence type="predicted"/>
<sequence length="151" mass="16161">MPTTAWTYISFPGNAREAMTLYQDVFGGELRIMSYGDMPMEGMPFEPDPTSVAHASLESGNIRIAGGDNPGQEQDSLRSDVYSMLVGTDTAEEGQRLIDALTSRGGEVTMPFVRAPWGDTYGQVRDRFGVIWAFAAPGTEAAGSEAPGSDA</sequence>
<keyword evidence="3" id="KW-1185">Reference proteome</keyword>
<dbReference type="InterPro" id="IPR028973">
    <property type="entry name" value="PhnB-like"/>
</dbReference>
<dbReference type="STRING" id="1577474.GA0111570_103275"/>
<evidence type="ECO:0000313" key="3">
    <source>
        <dbReference type="Proteomes" id="UP000199086"/>
    </source>
</evidence>
<name>A0A1G6GHB6_9ACTN</name>
<protein>
    <submittedName>
        <fullName evidence="2">PhnB protein</fullName>
    </submittedName>
</protein>
<gene>
    <name evidence="2" type="ORF">GA0111570_103275</name>
</gene>
<dbReference type="InterPro" id="IPR004360">
    <property type="entry name" value="Glyas_Fos-R_dOase_dom"/>
</dbReference>
<dbReference type="Gene3D" id="3.10.180.10">
    <property type="entry name" value="2,3-Dihydroxybiphenyl 1,2-Dioxygenase, domain 1"/>
    <property type="match status" value="1"/>
</dbReference>
<evidence type="ECO:0000259" key="1">
    <source>
        <dbReference type="Pfam" id="PF00903"/>
    </source>
</evidence>
<feature type="domain" description="Glyoxalase/fosfomycin resistance/dioxygenase" evidence="1">
    <location>
        <begin position="13"/>
        <end position="134"/>
    </location>
</feature>
<dbReference type="PANTHER" id="PTHR33990">
    <property type="entry name" value="PROTEIN YJDN-RELATED"/>
    <property type="match status" value="1"/>
</dbReference>
<dbReference type="RefSeq" id="WP_092607900.1">
    <property type="nucleotide sequence ID" value="NZ_FMYF01000003.1"/>
</dbReference>
<dbReference type="Pfam" id="PF00903">
    <property type="entry name" value="Glyoxalase"/>
    <property type="match status" value="1"/>
</dbReference>